<dbReference type="AlphaFoldDB" id="A0A8C5QS47"/>
<dbReference type="OrthoDB" id="10043438at2759"/>
<dbReference type="InterPro" id="IPR033537">
    <property type="entry name" value="Stra8"/>
</dbReference>
<dbReference type="PANTHER" id="PTHR35254:SF1">
    <property type="entry name" value="STIMULATED BY RETINOIC ACID GENE 8 PROTEIN HOMOLOG"/>
    <property type="match status" value="1"/>
</dbReference>
<protein>
    <submittedName>
        <fullName evidence="4">Stimulated by retinoic acid 8</fullName>
    </submittedName>
</protein>
<dbReference type="GO" id="GO:0090427">
    <property type="term" value="P:activation of meiosis"/>
    <property type="evidence" value="ECO:0007669"/>
    <property type="project" value="TreeGrafter"/>
</dbReference>
<dbReference type="GO" id="GO:0046983">
    <property type="term" value="F:protein dimerization activity"/>
    <property type="evidence" value="ECO:0007669"/>
    <property type="project" value="InterPro"/>
</dbReference>
<feature type="compositionally biased region" description="Basic residues" evidence="2">
    <location>
        <begin position="12"/>
        <end position="32"/>
    </location>
</feature>
<dbReference type="SUPFAM" id="SSF47459">
    <property type="entry name" value="HLH, helix-loop-helix DNA-binding domain"/>
    <property type="match status" value="1"/>
</dbReference>
<dbReference type="GO" id="GO:0007283">
    <property type="term" value="P:spermatogenesis"/>
    <property type="evidence" value="ECO:0007669"/>
    <property type="project" value="TreeGrafter"/>
</dbReference>
<evidence type="ECO:0000313" key="4">
    <source>
        <dbReference type="Ensembl" id="ENSLLEP00000041841.1"/>
    </source>
</evidence>
<keyword evidence="5" id="KW-1185">Reference proteome</keyword>
<sequence>MDAAGEGTSRSERRKHERGKAPAKKRKPRTQKPKPVSHLIRQLRETVFPDPDTPATKRQVLQQTKTYIQELESKLDTLLKMKDNFHSEDQIPCTLEDVKEDYVQIYCNEHSTISDIELRSVSEPAVLSHQHEEDFQETEEEPKTQEVELTDCSAPGLMEFERYMHFYKQTVDMLVENGVVATEQVTNPVVSKAISSLWQDLSQESTTSLDQSYQQQGCSTPCSQPGPMEPSSGYSCMRDSGIESQEASGSFLSSTPEEILFEDAFDIATRFLDTTAAQNTSSPSSTWESCSWGSPENDPQLYEQIAGYLQSHFSKEAKYDYETALLHCTETFDDEDL</sequence>
<feature type="domain" description="STRA8 bHLH" evidence="3">
    <location>
        <begin position="36"/>
        <end position="85"/>
    </location>
</feature>
<dbReference type="Ensembl" id="ENSLLET00000043519.1">
    <property type="protein sequence ID" value="ENSLLEP00000041841.1"/>
    <property type="gene ID" value="ENSLLEG00000026619.1"/>
</dbReference>
<dbReference type="InterPro" id="IPR036638">
    <property type="entry name" value="HLH_DNA-bd_sf"/>
</dbReference>
<feature type="region of interest" description="Disordered" evidence="2">
    <location>
        <begin position="1"/>
        <end position="56"/>
    </location>
</feature>
<feature type="region of interest" description="Disordered" evidence="2">
    <location>
        <begin position="216"/>
        <end position="239"/>
    </location>
</feature>
<dbReference type="GO" id="GO:0005634">
    <property type="term" value="C:nucleus"/>
    <property type="evidence" value="ECO:0007669"/>
    <property type="project" value="TreeGrafter"/>
</dbReference>
<evidence type="ECO:0000256" key="1">
    <source>
        <dbReference type="SAM" id="Coils"/>
    </source>
</evidence>
<reference evidence="4" key="1">
    <citation type="submission" date="2025-08" db="UniProtKB">
        <authorList>
            <consortium name="Ensembl"/>
        </authorList>
    </citation>
    <scope>IDENTIFICATION</scope>
</reference>
<evidence type="ECO:0000313" key="5">
    <source>
        <dbReference type="Proteomes" id="UP000694569"/>
    </source>
</evidence>
<accession>A0A8C5QS47</accession>
<proteinExistence type="predicted"/>
<dbReference type="Proteomes" id="UP000694569">
    <property type="component" value="Unplaced"/>
</dbReference>
<evidence type="ECO:0000259" key="3">
    <source>
        <dbReference type="Pfam" id="PF23175"/>
    </source>
</evidence>
<dbReference type="GO" id="GO:0051321">
    <property type="term" value="P:meiotic cell cycle"/>
    <property type="evidence" value="ECO:0007669"/>
    <property type="project" value="InterPro"/>
</dbReference>
<evidence type="ECO:0000256" key="2">
    <source>
        <dbReference type="SAM" id="MobiDB-lite"/>
    </source>
</evidence>
<dbReference type="GO" id="GO:0071300">
    <property type="term" value="P:cellular response to retinoic acid"/>
    <property type="evidence" value="ECO:0007669"/>
    <property type="project" value="InterPro"/>
</dbReference>
<reference evidence="4" key="2">
    <citation type="submission" date="2025-09" db="UniProtKB">
        <authorList>
            <consortium name="Ensembl"/>
        </authorList>
    </citation>
    <scope>IDENTIFICATION</scope>
</reference>
<dbReference type="InterPro" id="IPR057021">
    <property type="entry name" value="bHLH_STRA8"/>
</dbReference>
<dbReference type="GeneTree" id="ENSGT00390000017181"/>
<gene>
    <name evidence="4" type="primary">STRA8</name>
</gene>
<dbReference type="Pfam" id="PF23175">
    <property type="entry name" value="bHLH_STRA8"/>
    <property type="match status" value="1"/>
</dbReference>
<dbReference type="PANTHER" id="PTHR35254">
    <property type="entry name" value="STIMULATED BY RETINOIC ACID GENE 8 PROTEIN HOMOLOG"/>
    <property type="match status" value="1"/>
</dbReference>
<organism evidence="4 5">
    <name type="scientific">Leptobrachium leishanense</name>
    <name type="common">Leishan spiny toad</name>
    <dbReference type="NCBI Taxonomy" id="445787"/>
    <lineage>
        <taxon>Eukaryota</taxon>
        <taxon>Metazoa</taxon>
        <taxon>Chordata</taxon>
        <taxon>Craniata</taxon>
        <taxon>Vertebrata</taxon>
        <taxon>Euteleostomi</taxon>
        <taxon>Amphibia</taxon>
        <taxon>Batrachia</taxon>
        <taxon>Anura</taxon>
        <taxon>Pelobatoidea</taxon>
        <taxon>Megophryidae</taxon>
        <taxon>Leptobrachium</taxon>
    </lineage>
</organism>
<keyword evidence="1" id="KW-0175">Coiled coil</keyword>
<name>A0A8C5QS47_9ANUR</name>
<dbReference type="GO" id="GO:0048477">
    <property type="term" value="P:oogenesis"/>
    <property type="evidence" value="ECO:0007669"/>
    <property type="project" value="TreeGrafter"/>
</dbReference>
<feature type="coiled-coil region" evidence="1">
    <location>
        <begin position="61"/>
        <end position="88"/>
    </location>
</feature>